<evidence type="ECO:0000313" key="2">
    <source>
        <dbReference type="Proteomes" id="UP000004471"/>
    </source>
</evidence>
<accession>F3G070</accession>
<protein>
    <submittedName>
        <fullName evidence="1">Amino acid adenylation</fullName>
    </submittedName>
</protein>
<dbReference type="Proteomes" id="UP000004471">
    <property type="component" value="Unassembled WGS sequence"/>
</dbReference>
<dbReference type="AlphaFoldDB" id="F3G070"/>
<sequence length="38" mass="4385">ILRTSVLWEGLDDPVQVVWREAHLTLERVLLEPTDGDI</sequence>
<gene>
    <name evidence="1" type="ORF">PSYJA_45196</name>
</gene>
<evidence type="ECO:0000313" key="1">
    <source>
        <dbReference type="EMBL" id="EGH35862.1"/>
    </source>
</evidence>
<proteinExistence type="predicted"/>
<name>F3G070_PSESX</name>
<comment type="caution">
    <text evidence="1">The sequence shown here is derived from an EMBL/GenBank/DDBJ whole genome shotgun (WGS) entry which is preliminary data.</text>
</comment>
<organism evidence="1 2">
    <name type="scientific">Pseudomonas syringae pv. japonica str. M301072</name>
    <dbReference type="NCBI Taxonomy" id="629262"/>
    <lineage>
        <taxon>Bacteria</taxon>
        <taxon>Pseudomonadati</taxon>
        <taxon>Pseudomonadota</taxon>
        <taxon>Gammaproteobacteria</taxon>
        <taxon>Pseudomonadales</taxon>
        <taxon>Pseudomonadaceae</taxon>
        <taxon>Pseudomonas</taxon>
        <taxon>Pseudomonas syringae</taxon>
    </lineage>
</organism>
<reference evidence="1 2" key="1">
    <citation type="journal article" date="2011" name="PLoS Pathog.">
        <title>Dynamic evolution of pathogenicity revealed by sequencing and comparative genomics of 19 Pseudomonas syringae isolates.</title>
        <authorList>
            <person name="Baltrus D.A."/>
            <person name="Nishimura M.T."/>
            <person name="Romanchuk A."/>
            <person name="Chang J.H."/>
            <person name="Mukhtar M.S."/>
            <person name="Cherkis K."/>
            <person name="Roach J."/>
            <person name="Grant S.R."/>
            <person name="Jones C.D."/>
            <person name="Dangl J.L."/>
        </authorList>
    </citation>
    <scope>NUCLEOTIDE SEQUENCE [LARGE SCALE GENOMIC DNA]</scope>
    <source>
        <strain evidence="2">M301072PT</strain>
    </source>
</reference>
<dbReference type="EMBL" id="AEAH01004143">
    <property type="protein sequence ID" value="EGH35862.1"/>
    <property type="molecule type" value="Genomic_DNA"/>
</dbReference>
<dbReference type="HOGENOM" id="CLU_216609_0_0_6"/>
<feature type="non-terminal residue" evidence="1">
    <location>
        <position position="1"/>
    </location>
</feature>
<feature type="non-terminal residue" evidence="1">
    <location>
        <position position="38"/>
    </location>
</feature>